<dbReference type="RefSeq" id="WP_281334942.1">
    <property type="nucleotide sequence ID" value="NZ_JARZZP010000004.1"/>
</dbReference>
<proteinExistence type="predicted"/>
<reference evidence="1" key="1">
    <citation type="submission" date="2023-04" db="EMBL/GenBank/DDBJ databases">
        <title>A new Streptococcus species isolated from the patient with bacteremia.</title>
        <authorList>
            <person name="Chen Y.-S."/>
            <person name="Lee C.-Y."/>
            <person name="Chan C.-K."/>
        </authorList>
    </citation>
    <scope>NUCLEOTIDE SEQUENCE</scope>
    <source>
        <strain evidence="1">ST22-14</strain>
    </source>
</reference>
<organism evidence="1 2">
    <name type="scientific">Streptococcus taonis</name>
    <dbReference type="NCBI Taxonomy" id="3041623"/>
    <lineage>
        <taxon>Bacteria</taxon>
        <taxon>Bacillati</taxon>
        <taxon>Bacillota</taxon>
        <taxon>Bacilli</taxon>
        <taxon>Lactobacillales</taxon>
        <taxon>Streptococcaceae</taxon>
        <taxon>Streptococcus</taxon>
    </lineage>
</organism>
<sequence length="98" mass="11669">MKKKTNLSPLQVIEIGKNFHSNNKLEGECVLDPNLLRLEHSYPYEFEKMDYKGSTLWFMLVKYLPNNFLFEDYTLVISDKEAKVVFYLDVNGHPRFFK</sequence>
<gene>
    <name evidence="1" type="ORF">QEZ38_02640</name>
</gene>
<evidence type="ECO:0000313" key="1">
    <source>
        <dbReference type="EMBL" id="MDI1473585.1"/>
    </source>
</evidence>
<name>A0ABT6PCB7_9STRE</name>
<protein>
    <submittedName>
        <fullName evidence="1">Uncharacterized protein</fullName>
    </submittedName>
</protein>
<accession>A0ABT6PCB7</accession>
<evidence type="ECO:0000313" key="2">
    <source>
        <dbReference type="Proteomes" id="UP001160991"/>
    </source>
</evidence>
<keyword evidence="2" id="KW-1185">Reference proteome</keyword>
<comment type="caution">
    <text evidence="1">The sequence shown here is derived from an EMBL/GenBank/DDBJ whole genome shotgun (WGS) entry which is preliminary data.</text>
</comment>
<dbReference type="Proteomes" id="UP001160991">
    <property type="component" value="Unassembled WGS sequence"/>
</dbReference>
<dbReference type="EMBL" id="JARZZP010000004">
    <property type="protein sequence ID" value="MDI1473585.1"/>
    <property type="molecule type" value="Genomic_DNA"/>
</dbReference>